<dbReference type="AlphaFoldDB" id="A0A9Q5NAN7"/>
<keyword evidence="3" id="KW-1185">Reference proteome</keyword>
<dbReference type="GO" id="GO:0005759">
    <property type="term" value="C:mitochondrial matrix"/>
    <property type="evidence" value="ECO:0007669"/>
    <property type="project" value="InterPro"/>
</dbReference>
<dbReference type="SUPFAM" id="SSF54529">
    <property type="entry name" value="Mitochondrial glycoprotein MAM33-like"/>
    <property type="match status" value="1"/>
</dbReference>
<organism evidence="2 3">
    <name type="scientific">Sanghuangporus baumii</name>
    <name type="common">Phellinus baumii</name>
    <dbReference type="NCBI Taxonomy" id="108892"/>
    <lineage>
        <taxon>Eukaryota</taxon>
        <taxon>Fungi</taxon>
        <taxon>Dikarya</taxon>
        <taxon>Basidiomycota</taxon>
        <taxon>Agaricomycotina</taxon>
        <taxon>Agaricomycetes</taxon>
        <taxon>Hymenochaetales</taxon>
        <taxon>Hymenochaetaceae</taxon>
        <taxon>Sanghuangporus</taxon>
    </lineage>
</organism>
<dbReference type="GO" id="GO:0042256">
    <property type="term" value="P:cytosolic ribosome assembly"/>
    <property type="evidence" value="ECO:0007669"/>
    <property type="project" value="TreeGrafter"/>
</dbReference>
<reference evidence="2" key="1">
    <citation type="submission" date="2016-06" db="EMBL/GenBank/DDBJ databases">
        <title>Draft Genome sequence of the fungus Inonotus baumii.</title>
        <authorList>
            <person name="Zhu H."/>
            <person name="Lin W."/>
        </authorList>
    </citation>
    <scope>NUCLEOTIDE SEQUENCE</scope>
    <source>
        <strain evidence="2">821</strain>
    </source>
</reference>
<proteinExistence type="predicted"/>
<accession>A0A9Q5NAN7</accession>
<dbReference type="Pfam" id="PF02330">
    <property type="entry name" value="MAM33"/>
    <property type="match status" value="1"/>
</dbReference>
<dbReference type="InterPro" id="IPR036561">
    <property type="entry name" value="MAM33_sf"/>
</dbReference>
<comment type="caution">
    <text evidence="2">The sequence shown here is derived from an EMBL/GenBank/DDBJ whole genome shotgun (WGS) entry which is preliminary data.</text>
</comment>
<evidence type="ECO:0000256" key="1">
    <source>
        <dbReference type="SAM" id="MobiDB-lite"/>
    </source>
</evidence>
<feature type="compositionally biased region" description="Acidic residues" evidence="1">
    <location>
        <begin position="122"/>
        <end position="134"/>
    </location>
</feature>
<feature type="region of interest" description="Disordered" evidence="1">
    <location>
        <begin position="122"/>
        <end position="143"/>
    </location>
</feature>
<protein>
    <submittedName>
        <fullName evidence="2">Mitochondrial glyco protein</fullName>
    </submittedName>
</protein>
<dbReference type="InterPro" id="IPR003428">
    <property type="entry name" value="MAM33"/>
</dbReference>
<dbReference type="Gene3D" id="3.10.280.10">
    <property type="entry name" value="Mitochondrial glycoprotein"/>
    <property type="match status" value="1"/>
</dbReference>
<dbReference type="EMBL" id="LNZH02000200">
    <property type="protein sequence ID" value="OCB86614.1"/>
    <property type="molecule type" value="Genomic_DNA"/>
</dbReference>
<dbReference type="Proteomes" id="UP000757232">
    <property type="component" value="Unassembled WGS sequence"/>
</dbReference>
<dbReference type="OrthoDB" id="278212at2759"/>
<dbReference type="PANTHER" id="PTHR10826:SF1">
    <property type="entry name" value="COMPLEMENT COMPONENT 1 Q SUBCOMPONENT-BINDING PROTEIN, MITOCHONDRIAL"/>
    <property type="match status" value="1"/>
</dbReference>
<sequence length="260" mass="28783">MTQRSFVSTSTSAIARSAVFGAARAASVRAWATPGVRQFSMSSALRKEGTTDVSLAQKLSEELAYEREATQSGPPQFIQEFKSQGVWNIQDNVGADEVIFERTFGSENVRLMFSIADLDSNPETEYEVEGESESGEPASDSVTSTPIRVAISITKRDVPGCLSIDAVCQDGAFLVENASFYPDAEIGTSLTAEADWKRRGLYLGPTFENLDPAVQDEFERYLDERGISESLALFIPDYAEYKEQTEYIRWLESVKKFVEA</sequence>
<name>A0A9Q5NAN7_SANBA</name>
<gene>
    <name evidence="2" type="ORF">A7U60_g6292</name>
</gene>
<evidence type="ECO:0000313" key="2">
    <source>
        <dbReference type="EMBL" id="OCB86614.1"/>
    </source>
</evidence>
<dbReference type="PANTHER" id="PTHR10826">
    <property type="entry name" value="COMPLEMENT COMPONENT 1"/>
    <property type="match status" value="1"/>
</dbReference>
<evidence type="ECO:0000313" key="3">
    <source>
        <dbReference type="Proteomes" id="UP000757232"/>
    </source>
</evidence>